<accession>A0A1I8N8A4</accession>
<sequence length="217" mass="26134">MKFAIIAIFVSLCVATTMAHGHYGHEDNYHQHHEVHHDNHHKDHHDDDHKGHHEDHQEGHHDYYSHPKYEYKYGVKDLKTEDIKEQWEERDGDKVHGGYLLKEADGTIRVVNYHADDHTGFHAEVKTIGHAEHPEGYHKDDHHNEHHYDDEHHHDEHHYNDDGHDEHHHNEHHIEYKHDDKHHVEYKHDDDDHSQHHSGYDNNPYHGYYDSYLHPIH</sequence>
<dbReference type="EnsemblMetazoa" id="MDOA012602-RA">
    <property type="protein sequence ID" value="MDOA012602-PA"/>
    <property type="gene ID" value="MDOA012602"/>
</dbReference>
<dbReference type="PANTHER" id="PTHR12236">
    <property type="entry name" value="STRUCTURAL CONTITUENT OF CUTICLE"/>
    <property type="match status" value="1"/>
</dbReference>
<keyword evidence="1 2" id="KW-0193">Cuticle</keyword>
<evidence type="ECO:0000256" key="4">
    <source>
        <dbReference type="SAM" id="SignalP"/>
    </source>
</evidence>
<gene>
    <name evidence="5" type="primary">101891821</name>
</gene>
<dbReference type="InterPro" id="IPR000618">
    <property type="entry name" value="Insect_cuticle"/>
</dbReference>
<evidence type="ECO:0000256" key="2">
    <source>
        <dbReference type="PROSITE-ProRule" id="PRU00497"/>
    </source>
</evidence>
<dbReference type="InterPro" id="IPR031311">
    <property type="entry name" value="CHIT_BIND_RR_consensus"/>
</dbReference>
<dbReference type="STRING" id="7370.A0A1I8N8A4"/>
<organism evidence="5">
    <name type="scientific">Musca domestica</name>
    <name type="common">House fly</name>
    <dbReference type="NCBI Taxonomy" id="7370"/>
    <lineage>
        <taxon>Eukaryota</taxon>
        <taxon>Metazoa</taxon>
        <taxon>Ecdysozoa</taxon>
        <taxon>Arthropoda</taxon>
        <taxon>Hexapoda</taxon>
        <taxon>Insecta</taxon>
        <taxon>Pterygota</taxon>
        <taxon>Neoptera</taxon>
        <taxon>Endopterygota</taxon>
        <taxon>Diptera</taxon>
        <taxon>Brachycera</taxon>
        <taxon>Muscomorpha</taxon>
        <taxon>Muscoidea</taxon>
        <taxon>Muscidae</taxon>
        <taxon>Musca</taxon>
    </lineage>
</organism>
<evidence type="ECO:0008006" key="6">
    <source>
        <dbReference type="Google" id="ProtNLM"/>
    </source>
</evidence>
<feature type="region of interest" description="Disordered" evidence="3">
    <location>
        <begin position="33"/>
        <end position="65"/>
    </location>
</feature>
<feature type="signal peptide" evidence="4">
    <location>
        <begin position="1"/>
        <end position="19"/>
    </location>
</feature>
<dbReference type="VEuPathDB" id="VectorBase:MDOA012602"/>
<dbReference type="Pfam" id="PF00379">
    <property type="entry name" value="Chitin_bind_4"/>
    <property type="match status" value="1"/>
</dbReference>
<keyword evidence="4" id="KW-0732">Signal</keyword>
<dbReference type="PROSITE" id="PS51155">
    <property type="entry name" value="CHIT_BIND_RR_2"/>
    <property type="match status" value="1"/>
</dbReference>
<protein>
    <recommendedName>
        <fullName evidence="6">Cuticle protein</fullName>
    </recommendedName>
</protein>
<dbReference type="AlphaFoldDB" id="A0A1I8N8A4"/>
<dbReference type="GO" id="GO:0042302">
    <property type="term" value="F:structural constituent of cuticle"/>
    <property type="evidence" value="ECO:0007669"/>
    <property type="project" value="UniProtKB-UniRule"/>
</dbReference>
<dbReference type="OrthoDB" id="6382835at2759"/>
<dbReference type="PANTHER" id="PTHR12236:SF76">
    <property type="entry name" value="ADULT-SPECIFIC CUTICULAR PROTEIN ACP-20-LIKE PROTEIN"/>
    <property type="match status" value="1"/>
</dbReference>
<dbReference type="KEGG" id="mde:101891821"/>
<dbReference type="InterPro" id="IPR051217">
    <property type="entry name" value="Insect_Cuticle_Struc_Prot"/>
</dbReference>
<name>A0A1I8N8A4_MUSDO</name>
<dbReference type="RefSeq" id="XP_005184972.2">
    <property type="nucleotide sequence ID" value="XM_005184915.4"/>
</dbReference>
<reference evidence="5" key="1">
    <citation type="submission" date="2020-05" db="UniProtKB">
        <authorList>
            <consortium name="EnsemblMetazoa"/>
        </authorList>
    </citation>
    <scope>IDENTIFICATION</scope>
    <source>
        <strain evidence="5">Aabys</strain>
    </source>
</reference>
<dbReference type="GO" id="GO:0005615">
    <property type="term" value="C:extracellular space"/>
    <property type="evidence" value="ECO:0007669"/>
    <property type="project" value="TreeGrafter"/>
</dbReference>
<proteinExistence type="predicted"/>
<feature type="region of interest" description="Disordered" evidence="3">
    <location>
        <begin position="134"/>
        <end position="169"/>
    </location>
</feature>
<dbReference type="PROSITE" id="PS00233">
    <property type="entry name" value="CHIT_BIND_RR_1"/>
    <property type="match status" value="1"/>
</dbReference>
<dbReference type="VEuPathDB" id="VectorBase:MDOMA2_007451"/>
<feature type="chain" id="PRO_5044561463" description="Cuticle protein" evidence="4">
    <location>
        <begin position="20"/>
        <end position="217"/>
    </location>
</feature>
<dbReference type="PRINTS" id="PR00947">
    <property type="entry name" value="CUTICLE"/>
</dbReference>
<evidence type="ECO:0000313" key="5">
    <source>
        <dbReference type="EnsemblMetazoa" id="MDOA012602-PA"/>
    </source>
</evidence>
<evidence type="ECO:0000256" key="3">
    <source>
        <dbReference type="SAM" id="MobiDB-lite"/>
    </source>
</evidence>
<evidence type="ECO:0000256" key="1">
    <source>
        <dbReference type="ARBA" id="ARBA00022460"/>
    </source>
</evidence>
<dbReference type="GO" id="GO:0031012">
    <property type="term" value="C:extracellular matrix"/>
    <property type="evidence" value="ECO:0007669"/>
    <property type="project" value="TreeGrafter"/>
</dbReference>